<organism evidence="1 2">
    <name type="scientific">Brachybacterium hainanense</name>
    <dbReference type="NCBI Taxonomy" id="1541174"/>
    <lineage>
        <taxon>Bacteria</taxon>
        <taxon>Bacillati</taxon>
        <taxon>Actinomycetota</taxon>
        <taxon>Actinomycetes</taxon>
        <taxon>Micrococcales</taxon>
        <taxon>Dermabacteraceae</taxon>
        <taxon>Brachybacterium</taxon>
    </lineage>
</organism>
<dbReference type="InterPro" id="IPR010179">
    <property type="entry name" value="CRISPR-assoc_prot_Cse3"/>
</dbReference>
<protein>
    <submittedName>
        <fullName evidence="1">Type I-E CRISPR-associated protein Cas6/Cse3/CasE</fullName>
    </submittedName>
</protein>
<accession>A0ABV6R8V1</accession>
<comment type="caution">
    <text evidence="1">The sequence shown here is derived from an EMBL/GenBank/DDBJ whole genome shotgun (WGS) entry which is preliminary data.</text>
</comment>
<proteinExistence type="predicted"/>
<dbReference type="RefSeq" id="WP_376978580.1">
    <property type="nucleotide sequence ID" value="NZ_JBHLSV010000004.1"/>
</dbReference>
<dbReference type="Pfam" id="PF08798">
    <property type="entry name" value="CRISPR_assoc"/>
    <property type="match status" value="1"/>
</dbReference>
<sequence>MTATFTRILLNPQKRGGRTLLSNPQAMHAAVRACFPPDLDESLGRILWRVDSSEHEHVLYIVGPEEPDREVIVDQAGWASRPGDTADYSPLLDGLRTGHERAFRLTANPVQALRPDGSKRGKVVPHVTPAQQVRWLVEKAPRHGFEIRDRITEGADSPAEPDVLVDRRTNLSFTRRDPHSDTRGKVALRTARFEGTLRITDVDAFRETLTRGIGRGRAYGCGLITLARLPR</sequence>
<keyword evidence="2" id="KW-1185">Reference proteome</keyword>
<evidence type="ECO:0000313" key="2">
    <source>
        <dbReference type="Proteomes" id="UP001589793"/>
    </source>
</evidence>
<dbReference type="Proteomes" id="UP001589793">
    <property type="component" value="Unassembled WGS sequence"/>
</dbReference>
<name>A0ABV6R8V1_9MICO</name>
<gene>
    <name evidence="1" type="primary">cas6e</name>
    <name evidence="1" type="ORF">ACFFF6_04440</name>
</gene>
<evidence type="ECO:0000313" key="1">
    <source>
        <dbReference type="EMBL" id="MFC0673201.1"/>
    </source>
</evidence>
<dbReference type="CDD" id="cd09727">
    <property type="entry name" value="Cas6_I-E"/>
    <property type="match status" value="1"/>
</dbReference>
<dbReference type="Gene3D" id="3.30.70.1200">
    <property type="entry name" value="Crispr-associated protein, domain 1"/>
    <property type="match status" value="1"/>
</dbReference>
<dbReference type="SMART" id="SM01101">
    <property type="entry name" value="CRISPR_assoc"/>
    <property type="match status" value="1"/>
</dbReference>
<dbReference type="SUPFAM" id="SSF117987">
    <property type="entry name" value="CRISPR-associated protein"/>
    <property type="match status" value="2"/>
</dbReference>
<dbReference type="Gene3D" id="3.30.70.1210">
    <property type="entry name" value="Crispr-associated protein, domain 2"/>
    <property type="match status" value="1"/>
</dbReference>
<reference evidence="1 2" key="1">
    <citation type="submission" date="2024-09" db="EMBL/GenBank/DDBJ databases">
        <authorList>
            <person name="Sun Q."/>
            <person name="Mori K."/>
        </authorList>
    </citation>
    <scope>NUCLEOTIDE SEQUENCE [LARGE SCALE GENOMIC DNA]</scope>
    <source>
        <strain evidence="1 2">CICC 10874</strain>
    </source>
</reference>
<dbReference type="EMBL" id="JBHLSV010000004">
    <property type="protein sequence ID" value="MFC0673201.1"/>
    <property type="molecule type" value="Genomic_DNA"/>
</dbReference>
<dbReference type="NCBIfam" id="TIGR01907">
    <property type="entry name" value="casE_Cse3"/>
    <property type="match status" value="1"/>
</dbReference>